<dbReference type="Proteomes" id="UP001293254">
    <property type="component" value="Unassembled WGS sequence"/>
</dbReference>
<dbReference type="Pfam" id="PF08392">
    <property type="entry name" value="FAE1_CUT1_RppA"/>
    <property type="match status" value="1"/>
</dbReference>
<comment type="caution">
    <text evidence="5">The sequence shown here is derived from an EMBL/GenBank/DDBJ whole genome shotgun (WGS) entry which is preliminary data.</text>
</comment>
<reference evidence="5" key="2">
    <citation type="journal article" date="2024" name="Plant">
        <title>Genomic evolution and insights into agronomic trait innovations of Sesamum species.</title>
        <authorList>
            <person name="Miao H."/>
            <person name="Wang L."/>
            <person name="Qu L."/>
            <person name="Liu H."/>
            <person name="Sun Y."/>
            <person name="Le M."/>
            <person name="Wang Q."/>
            <person name="Wei S."/>
            <person name="Zheng Y."/>
            <person name="Lin W."/>
            <person name="Duan Y."/>
            <person name="Cao H."/>
            <person name="Xiong S."/>
            <person name="Wang X."/>
            <person name="Wei L."/>
            <person name="Li C."/>
            <person name="Ma Q."/>
            <person name="Ju M."/>
            <person name="Zhao R."/>
            <person name="Li G."/>
            <person name="Mu C."/>
            <person name="Tian Q."/>
            <person name="Mei H."/>
            <person name="Zhang T."/>
            <person name="Gao T."/>
            <person name="Zhang H."/>
        </authorList>
    </citation>
    <scope>NUCLEOTIDE SEQUENCE</scope>
    <source>
        <strain evidence="5">3651</strain>
    </source>
</reference>
<feature type="region of interest" description="Disordered" evidence="3">
    <location>
        <begin position="15"/>
        <end position="43"/>
    </location>
</feature>
<dbReference type="PANTHER" id="PTHR31561">
    <property type="entry name" value="3-KETOACYL-COA SYNTHASE"/>
    <property type="match status" value="1"/>
</dbReference>
<evidence type="ECO:0000256" key="3">
    <source>
        <dbReference type="SAM" id="MobiDB-lite"/>
    </source>
</evidence>
<dbReference type="GO" id="GO:0016020">
    <property type="term" value="C:membrane"/>
    <property type="evidence" value="ECO:0007669"/>
    <property type="project" value="InterPro"/>
</dbReference>
<dbReference type="GO" id="GO:0006633">
    <property type="term" value="P:fatty acid biosynthetic process"/>
    <property type="evidence" value="ECO:0007669"/>
    <property type="project" value="InterPro"/>
</dbReference>
<feature type="domain" description="FAE" evidence="4">
    <location>
        <begin position="144"/>
        <end position="209"/>
    </location>
</feature>
<evidence type="ECO:0000256" key="2">
    <source>
        <dbReference type="ARBA" id="ARBA00047375"/>
    </source>
</evidence>
<dbReference type="GO" id="GO:0009922">
    <property type="term" value="F:fatty acid elongase activity"/>
    <property type="evidence" value="ECO:0007669"/>
    <property type="project" value="UniProtKB-EC"/>
</dbReference>
<keyword evidence="1" id="KW-0012">Acyltransferase</keyword>
<keyword evidence="6" id="KW-1185">Reference proteome</keyword>
<evidence type="ECO:0000256" key="1">
    <source>
        <dbReference type="ARBA" id="ARBA00023315"/>
    </source>
</evidence>
<evidence type="ECO:0000313" key="5">
    <source>
        <dbReference type="EMBL" id="KAK4434535.1"/>
    </source>
</evidence>
<dbReference type="EMBL" id="JACGWO010000002">
    <property type="protein sequence ID" value="KAK4434535.1"/>
    <property type="molecule type" value="Genomic_DNA"/>
</dbReference>
<reference evidence="5" key="1">
    <citation type="submission" date="2020-06" db="EMBL/GenBank/DDBJ databases">
        <authorList>
            <person name="Li T."/>
            <person name="Hu X."/>
            <person name="Zhang T."/>
            <person name="Song X."/>
            <person name="Zhang H."/>
            <person name="Dai N."/>
            <person name="Sheng W."/>
            <person name="Hou X."/>
            <person name="Wei L."/>
        </authorList>
    </citation>
    <scope>NUCLEOTIDE SEQUENCE</scope>
    <source>
        <strain evidence="5">3651</strain>
        <tissue evidence="5">Leaf</tissue>
    </source>
</reference>
<evidence type="ECO:0000313" key="6">
    <source>
        <dbReference type="Proteomes" id="UP001293254"/>
    </source>
</evidence>
<comment type="catalytic activity">
    <reaction evidence="2">
        <text>a very-long-chain acyl-CoA + malonyl-CoA + H(+) = a very-long-chain 3-oxoacyl-CoA + CO2 + CoA</text>
        <dbReference type="Rhea" id="RHEA:32727"/>
        <dbReference type="ChEBI" id="CHEBI:15378"/>
        <dbReference type="ChEBI" id="CHEBI:16526"/>
        <dbReference type="ChEBI" id="CHEBI:57287"/>
        <dbReference type="ChEBI" id="CHEBI:57384"/>
        <dbReference type="ChEBI" id="CHEBI:90725"/>
        <dbReference type="ChEBI" id="CHEBI:90736"/>
        <dbReference type="EC" id="2.3.1.199"/>
    </reaction>
</comment>
<gene>
    <name evidence="5" type="ORF">Salat_0616300</name>
</gene>
<dbReference type="AlphaFoldDB" id="A0AAE1YQ35"/>
<accession>A0AAE1YQ35</accession>
<keyword evidence="1" id="KW-0808">Transferase</keyword>
<protein>
    <submittedName>
        <fullName evidence="5">3-ketoacyl-CoA synthase 4</fullName>
    </submittedName>
</protein>
<name>A0AAE1YQ35_9LAMI</name>
<proteinExistence type="predicted"/>
<evidence type="ECO:0000259" key="4">
    <source>
        <dbReference type="Pfam" id="PF08392"/>
    </source>
</evidence>
<organism evidence="5 6">
    <name type="scientific">Sesamum alatum</name>
    <dbReference type="NCBI Taxonomy" id="300844"/>
    <lineage>
        <taxon>Eukaryota</taxon>
        <taxon>Viridiplantae</taxon>
        <taxon>Streptophyta</taxon>
        <taxon>Embryophyta</taxon>
        <taxon>Tracheophyta</taxon>
        <taxon>Spermatophyta</taxon>
        <taxon>Magnoliopsida</taxon>
        <taxon>eudicotyledons</taxon>
        <taxon>Gunneridae</taxon>
        <taxon>Pentapetalae</taxon>
        <taxon>asterids</taxon>
        <taxon>lamiids</taxon>
        <taxon>Lamiales</taxon>
        <taxon>Pedaliaceae</taxon>
        <taxon>Sesamum</taxon>
    </lineage>
</organism>
<sequence>MGWWTRAHQLETVPRAGLRHLGGSPALRPGPSPALGSPARGTVSSWGGPELGRTWLTSSRQCLELGFAQVPNKLEATSSWGAAVPRAAASPRSPTDPSWGAPARGIVGRTWAAHQCLELGFARPGRAPEKLAWTEEQAAISSSIVYLVDYSCYRAPDSLKAPRCELMEHSRVTGNLDESSLEFQRKFLERSGLGEETYFPEAMHSVPSRNGPWEDCIDGYPVRVIALSY</sequence>
<dbReference type="InterPro" id="IPR012392">
    <property type="entry name" value="3-ktacl-CoA_syn"/>
</dbReference>
<dbReference type="InterPro" id="IPR013601">
    <property type="entry name" value="FAE1_typ3_polyketide_synth"/>
</dbReference>